<accession>A0A319DKE7</accession>
<dbReference type="VEuPathDB" id="FungiDB:BO71DRAFT_42907"/>
<name>A0A319DKE7_9EURO</name>
<sequence>MALECQAAHAEHGWAGSSSYYHPGVNCETARASLRGGQSMTPGSTARLSPVAVRPYGVIMFRTYRPASLALVRHAAAQLNHIRISPQSRSPLDPDTTHIYTRDTHGSSLGDNTAAIIARGRTARSNVNQMALHRTHIRADSPPDPRRLEVSGGLVAPVAAEQKNMHALDRAIERHSLEGSNSL</sequence>
<gene>
    <name evidence="1" type="ORF">BO71DRAFT_42907</name>
</gene>
<evidence type="ECO:0000313" key="2">
    <source>
        <dbReference type="Proteomes" id="UP000247810"/>
    </source>
</evidence>
<reference evidence="1 2" key="1">
    <citation type="submission" date="2018-02" db="EMBL/GenBank/DDBJ databases">
        <title>The genomes of Aspergillus section Nigri reveals drivers in fungal speciation.</title>
        <authorList>
            <consortium name="DOE Joint Genome Institute"/>
            <person name="Vesth T.C."/>
            <person name="Nybo J."/>
            <person name="Theobald S."/>
            <person name="Brandl J."/>
            <person name="Frisvad J.C."/>
            <person name="Nielsen K.F."/>
            <person name="Lyhne E.K."/>
            <person name="Kogle M.E."/>
            <person name="Kuo A."/>
            <person name="Riley R."/>
            <person name="Clum A."/>
            <person name="Nolan M."/>
            <person name="Lipzen A."/>
            <person name="Salamov A."/>
            <person name="Henrissat B."/>
            <person name="Wiebenga A."/>
            <person name="De vries R.P."/>
            <person name="Grigoriev I.V."/>
            <person name="Mortensen U.H."/>
            <person name="Andersen M.R."/>
            <person name="Baker S.E."/>
        </authorList>
    </citation>
    <scope>NUCLEOTIDE SEQUENCE [LARGE SCALE GENOMIC DNA]</scope>
    <source>
        <strain evidence="1 2">CBS 707.79</strain>
    </source>
</reference>
<dbReference type="AlphaFoldDB" id="A0A319DKE7"/>
<protein>
    <submittedName>
        <fullName evidence="1">Uncharacterized protein</fullName>
    </submittedName>
</protein>
<dbReference type="Proteomes" id="UP000247810">
    <property type="component" value="Unassembled WGS sequence"/>
</dbReference>
<organism evidence="1 2">
    <name type="scientific">Aspergillus ellipticus CBS 707.79</name>
    <dbReference type="NCBI Taxonomy" id="1448320"/>
    <lineage>
        <taxon>Eukaryota</taxon>
        <taxon>Fungi</taxon>
        <taxon>Dikarya</taxon>
        <taxon>Ascomycota</taxon>
        <taxon>Pezizomycotina</taxon>
        <taxon>Eurotiomycetes</taxon>
        <taxon>Eurotiomycetidae</taxon>
        <taxon>Eurotiales</taxon>
        <taxon>Aspergillaceae</taxon>
        <taxon>Aspergillus</taxon>
        <taxon>Aspergillus subgen. Circumdati</taxon>
    </lineage>
</organism>
<evidence type="ECO:0000313" key="1">
    <source>
        <dbReference type="EMBL" id="PYH91723.1"/>
    </source>
</evidence>
<dbReference type="EMBL" id="KZ825936">
    <property type="protein sequence ID" value="PYH91723.1"/>
    <property type="molecule type" value="Genomic_DNA"/>
</dbReference>
<keyword evidence="2" id="KW-1185">Reference proteome</keyword>
<proteinExistence type="predicted"/>